<evidence type="ECO:0000313" key="2">
    <source>
        <dbReference type="Proteomes" id="UP000008177"/>
    </source>
</evidence>
<dbReference type="EMBL" id="FQ790293">
    <property type="protein sequence ID" value="CCD48411.1"/>
    <property type="molecule type" value="Genomic_DNA"/>
</dbReference>
<sequence>MNYLSNGSSLNAIVILSLHSMRLLLKLHPMRLVFSECRLMLNIVIQRNFRDRKIGQRQAREKVSNITKTDGAALTYSFPSLHDGDFPGFNTKKQRRWRTLWEWRS</sequence>
<dbReference type="HOGENOM" id="CLU_2236193_0_0_1"/>
<reference evidence="2" key="1">
    <citation type="journal article" date="2011" name="PLoS Genet.">
        <title>Genomic analysis of the necrotrophic fungal pathogens Sclerotinia sclerotiorum and Botrytis cinerea.</title>
        <authorList>
            <person name="Amselem J."/>
            <person name="Cuomo C.A."/>
            <person name="van Kan J.A."/>
            <person name="Viaud M."/>
            <person name="Benito E.P."/>
            <person name="Couloux A."/>
            <person name="Coutinho P.M."/>
            <person name="de Vries R.P."/>
            <person name="Dyer P.S."/>
            <person name="Fillinger S."/>
            <person name="Fournier E."/>
            <person name="Gout L."/>
            <person name="Hahn M."/>
            <person name="Kohn L."/>
            <person name="Lapalu N."/>
            <person name="Plummer K.M."/>
            <person name="Pradier J.M."/>
            <person name="Quevillon E."/>
            <person name="Sharon A."/>
            <person name="Simon A."/>
            <person name="ten Have A."/>
            <person name="Tudzynski B."/>
            <person name="Tudzynski P."/>
            <person name="Wincker P."/>
            <person name="Andrew M."/>
            <person name="Anthouard V."/>
            <person name="Beever R.E."/>
            <person name="Beffa R."/>
            <person name="Benoit I."/>
            <person name="Bouzid O."/>
            <person name="Brault B."/>
            <person name="Chen Z."/>
            <person name="Choquer M."/>
            <person name="Collemare J."/>
            <person name="Cotton P."/>
            <person name="Danchin E.G."/>
            <person name="Da Silva C."/>
            <person name="Gautier A."/>
            <person name="Giraud C."/>
            <person name="Giraud T."/>
            <person name="Gonzalez C."/>
            <person name="Grossetete S."/>
            <person name="Guldener U."/>
            <person name="Henrissat B."/>
            <person name="Howlett B.J."/>
            <person name="Kodira C."/>
            <person name="Kretschmer M."/>
            <person name="Lappartient A."/>
            <person name="Leroch M."/>
            <person name="Levis C."/>
            <person name="Mauceli E."/>
            <person name="Neuveglise C."/>
            <person name="Oeser B."/>
            <person name="Pearson M."/>
            <person name="Poulain J."/>
            <person name="Poussereau N."/>
            <person name="Quesneville H."/>
            <person name="Rascle C."/>
            <person name="Schumacher J."/>
            <person name="Segurens B."/>
            <person name="Sexton A."/>
            <person name="Silva E."/>
            <person name="Sirven C."/>
            <person name="Soanes D.M."/>
            <person name="Talbot N.J."/>
            <person name="Templeton M."/>
            <person name="Yandava C."/>
            <person name="Yarden O."/>
            <person name="Zeng Q."/>
            <person name="Rollins J.A."/>
            <person name="Lebrun M.H."/>
            <person name="Dickman M."/>
        </authorList>
    </citation>
    <scope>NUCLEOTIDE SEQUENCE [LARGE SCALE GENOMIC DNA]</scope>
    <source>
        <strain evidence="2">T4</strain>
    </source>
</reference>
<evidence type="ECO:0000313" key="1">
    <source>
        <dbReference type="EMBL" id="CCD48411.1"/>
    </source>
</evidence>
<dbReference type="AlphaFoldDB" id="G2Y709"/>
<proteinExistence type="predicted"/>
<dbReference type="InParanoid" id="G2Y709"/>
<gene>
    <name evidence="1" type="ORF">BofuT4_P107950.1</name>
</gene>
<protein>
    <submittedName>
        <fullName evidence="1">Uncharacterized protein</fullName>
    </submittedName>
</protein>
<organism evidence="1 2">
    <name type="scientific">Botryotinia fuckeliana (strain T4)</name>
    <name type="common">Noble rot fungus</name>
    <name type="synonym">Botrytis cinerea</name>
    <dbReference type="NCBI Taxonomy" id="999810"/>
    <lineage>
        <taxon>Eukaryota</taxon>
        <taxon>Fungi</taxon>
        <taxon>Dikarya</taxon>
        <taxon>Ascomycota</taxon>
        <taxon>Pezizomycotina</taxon>
        <taxon>Leotiomycetes</taxon>
        <taxon>Helotiales</taxon>
        <taxon>Sclerotiniaceae</taxon>
        <taxon>Botrytis</taxon>
    </lineage>
</organism>
<accession>G2Y709</accession>
<dbReference type="Proteomes" id="UP000008177">
    <property type="component" value="Unplaced contigs"/>
</dbReference>
<name>G2Y709_BOTF4</name>